<dbReference type="AlphaFoldDB" id="M1AKG2"/>
<gene>
    <name evidence="1" type="primary">LOC102604104</name>
</gene>
<reference evidence="1" key="2">
    <citation type="submission" date="2015-06" db="UniProtKB">
        <authorList>
            <consortium name="EnsemblPlants"/>
        </authorList>
    </citation>
    <scope>IDENTIFICATION</scope>
    <source>
        <strain evidence="1">DM1-3 516 R44</strain>
    </source>
</reference>
<dbReference type="HOGENOM" id="CLU_2745018_0_0_1"/>
<keyword evidence="2" id="KW-1185">Reference proteome</keyword>
<dbReference type="EnsemblPlants" id="PGSC0003DMT400024640">
    <property type="protein sequence ID" value="PGSC0003DMT400024640"/>
    <property type="gene ID" value="PGSC0003DMG400009533"/>
</dbReference>
<evidence type="ECO:0000313" key="2">
    <source>
        <dbReference type="Proteomes" id="UP000011115"/>
    </source>
</evidence>
<sequence length="71" mass="8612">MYKHIVESETNWNIVQRELVALFWVCNVKLSLTSSLWNQIYQTQKESELIFCIFVRIDGRRYTLQLIELFI</sequence>
<proteinExistence type="predicted"/>
<protein>
    <submittedName>
        <fullName evidence="1">Structural molecule</fullName>
    </submittedName>
</protein>
<dbReference type="Gramene" id="PGSC0003DMT400024640">
    <property type="protein sequence ID" value="PGSC0003DMT400024640"/>
    <property type="gene ID" value="PGSC0003DMG400009533"/>
</dbReference>
<dbReference type="Proteomes" id="UP000011115">
    <property type="component" value="Unassembled WGS sequence"/>
</dbReference>
<name>M1AKG2_SOLTU</name>
<dbReference type="OrthoDB" id="45035at2759"/>
<reference evidence="2" key="1">
    <citation type="journal article" date="2011" name="Nature">
        <title>Genome sequence and analysis of the tuber crop potato.</title>
        <authorList>
            <consortium name="The Potato Genome Sequencing Consortium"/>
        </authorList>
    </citation>
    <scope>NUCLEOTIDE SEQUENCE [LARGE SCALE GENOMIC DNA]</scope>
    <source>
        <strain evidence="2">cv. DM1-3 516 R44</strain>
    </source>
</reference>
<evidence type="ECO:0000313" key="1">
    <source>
        <dbReference type="EnsemblPlants" id="PGSC0003DMT400024640"/>
    </source>
</evidence>
<dbReference type="ExpressionAtlas" id="M1AKG2">
    <property type="expression patterns" value="baseline"/>
</dbReference>
<accession>M1AKG2</accession>
<organism evidence="1 2">
    <name type="scientific">Solanum tuberosum</name>
    <name type="common">Potato</name>
    <dbReference type="NCBI Taxonomy" id="4113"/>
    <lineage>
        <taxon>Eukaryota</taxon>
        <taxon>Viridiplantae</taxon>
        <taxon>Streptophyta</taxon>
        <taxon>Embryophyta</taxon>
        <taxon>Tracheophyta</taxon>
        <taxon>Spermatophyta</taxon>
        <taxon>Magnoliopsida</taxon>
        <taxon>eudicotyledons</taxon>
        <taxon>Gunneridae</taxon>
        <taxon>Pentapetalae</taxon>
        <taxon>asterids</taxon>
        <taxon>lamiids</taxon>
        <taxon>Solanales</taxon>
        <taxon>Solanaceae</taxon>
        <taxon>Solanoideae</taxon>
        <taxon>Solaneae</taxon>
        <taxon>Solanum</taxon>
    </lineage>
</organism>